<organism evidence="2 3">
    <name type="scientific">Antrodiella citrinella</name>
    <dbReference type="NCBI Taxonomy" id="2447956"/>
    <lineage>
        <taxon>Eukaryota</taxon>
        <taxon>Fungi</taxon>
        <taxon>Dikarya</taxon>
        <taxon>Basidiomycota</taxon>
        <taxon>Agaricomycotina</taxon>
        <taxon>Agaricomycetes</taxon>
        <taxon>Polyporales</taxon>
        <taxon>Steccherinaceae</taxon>
        <taxon>Antrodiella</taxon>
    </lineage>
</organism>
<keyword evidence="3" id="KW-1185">Reference proteome</keyword>
<feature type="region of interest" description="Disordered" evidence="1">
    <location>
        <begin position="1"/>
        <end position="21"/>
    </location>
</feature>
<gene>
    <name evidence="2" type="ORF">EUX98_g7958</name>
</gene>
<name>A0A4S4MJ56_9APHY</name>
<comment type="caution">
    <text evidence="2">The sequence shown here is derived from an EMBL/GenBank/DDBJ whole genome shotgun (WGS) entry which is preliminary data.</text>
</comment>
<reference evidence="2 3" key="1">
    <citation type="submission" date="2019-02" db="EMBL/GenBank/DDBJ databases">
        <title>Genome sequencing of the rare red list fungi Antrodiella citrinella (Flaviporus citrinellus).</title>
        <authorList>
            <person name="Buettner E."/>
            <person name="Kellner H."/>
        </authorList>
    </citation>
    <scope>NUCLEOTIDE SEQUENCE [LARGE SCALE GENOMIC DNA]</scope>
    <source>
        <strain evidence="2 3">DSM 108506</strain>
    </source>
</reference>
<evidence type="ECO:0000256" key="1">
    <source>
        <dbReference type="SAM" id="MobiDB-lite"/>
    </source>
</evidence>
<protein>
    <submittedName>
        <fullName evidence="2">Uncharacterized protein</fullName>
    </submittedName>
</protein>
<feature type="compositionally biased region" description="Pro residues" evidence="1">
    <location>
        <begin position="425"/>
        <end position="435"/>
    </location>
</feature>
<sequence>MSQHQKDLRRALKCSPSGITRSPWRHRSKVAKLLPADLARIKEKRAAARSAFTISLTAALECVDREAERLHAEHPNHSKDYYLQQIMQTGNCVQSKRKPNRWNAFQRQMLKEINDELPPGAPRYKITNPVVRTRIMGEWNKLDHKSRDEATEASLKELIEFRDNKGTTHNSNVSAQRDATRTLATLQKEIDALATRTGVEVILLSVRGNVTQNHHPFSYVTSDRVEDFFKMSYKTSLPDMLAQLEAYCISGLSGLAKHSAIGTVALKSEVAELISQKLGEVTQGRCTRMVYGSFAKITEQYGVVIKNWPLPDFKPPGQFNTRAEVTVLMNAWQSDSTRFEILGKTEHEAWLKERNISRASGGDQGQEDGQRVADSTAGQKRSHTAVVTTSTGDIIEPVAKKRKKRVSKKAQETAGPSATGTTSAPAPPPASPSSPPTTNAATSLSSGAATTPPSSGAAAPGVVAPPPSAGAGPTLAICWCGG</sequence>
<feature type="region of interest" description="Disordered" evidence="1">
    <location>
        <begin position="356"/>
        <end position="473"/>
    </location>
</feature>
<feature type="compositionally biased region" description="Basic and acidic residues" evidence="1">
    <location>
        <begin position="1"/>
        <end position="10"/>
    </location>
</feature>
<dbReference type="OrthoDB" id="3267359at2759"/>
<accession>A0A4S4MJ56</accession>
<dbReference type="Proteomes" id="UP000308730">
    <property type="component" value="Unassembled WGS sequence"/>
</dbReference>
<evidence type="ECO:0000313" key="3">
    <source>
        <dbReference type="Proteomes" id="UP000308730"/>
    </source>
</evidence>
<feature type="compositionally biased region" description="Low complexity" evidence="1">
    <location>
        <begin position="436"/>
        <end position="462"/>
    </location>
</feature>
<dbReference type="EMBL" id="SGPM01000378">
    <property type="protein sequence ID" value="THH23220.1"/>
    <property type="molecule type" value="Genomic_DNA"/>
</dbReference>
<evidence type="ECO:0000313" key="2">
    <source>
        <dbReference type="EMBL" id="THH23220.1"/>
    </source>
</evidence>
<proteinExistence type="predicted"/>
<feature type="non-terminal residue" evidence="2">
    <location>
        <position position="482"/>
    </location>
</feature>
<dbReference type="AlphaFoldDB" id="A0A4S4MJ56"/>
<feature type="compositionally biased region" description="Low complexity" evidence="1">
    <location>
        <begin position="413"/>
        <end position="424"/>
    </location>
</feature>